<feature type="region of interest" description="Disordered" evidence="5">
    <location>
        <begin position="1262"/>
        <end position="1305"/>
    </location>
</feature>
<dbReference type="PANTHER" id="PTHR13793:SF107">
    <property type="entry name" value="BROMODOMAIN-CONTAINING PROTEIN HOMOLOG"/>
    <property type="match status" value="1"/>
</dbReference>
<dbReference type="PANTHER" id="PTHR13793">
    <property type="entry name" value="PHD FINGER PROTEINS"/>
    <property type="match status" value="1"/>
</dbReference>
<reference evidence="8" key="1">
    <citation type="journal article" date="2020" name="Fungal Divers.">
        <title>Resolving the Mortierellaceae phylogeny through synthesis of multi-gene phylogenetics and phylogenomics.</title>
        <authorList>
            <person name="Vandepol N."/>
            <person name="Liber J."/>
            <person name="Desiro A."/>
            <person name="Na H."/>
            <person name="Kennedy M."/>
            <person name="Barry K."/>
            <person name="Grigoriev I.V."/>
            <person name="Miller A.N."/>
            <person name="O'Donnell K."/>
            <person name="Stajich J.E."/>
            <person name="Bonito G."/>
        </authorList>
    </citation>
    <scope>NUCLEOTIDE SEQUENCE</scope>
    <source>
        <strain evidence="8">KOD1015</strain>
    </source>
</reference>
<dbReference type="SUPFAM" id="SSF57903">
    <property type="entry name" value="FYVE/PHD zinc finger"/>
    <property type="match status" value="1"/>
</dbReference>
<evidence type="ECO:0000256" key="1">
    <source>
        <dbReference type="ARBA" id="ARBA00022723"/>
    </source>
</evidence>
<feature type="domain" description="PHD-type" evidence="6">
    <location>
        <begin position="905"/>
        <end position="979"/>
    </location>
</feature>
<feature type="compositionally biased region" description="Polar residues" evidence="5">
    <location>
        <begin position="318"/>
        <end position="336"/>
    </location>
</feature>
<dbReference type="GO" id="GO:0008270">
    <property type="term" value="F:zinc ion binding"/>
    <property type="evidence" value="ECO:0007669"/>
    <property type="project" value="UniProtKB-KW"/>
</dbReference>
<feature type="compositionally biased region" description="Acidic residues" evidence="5">
    <location>
        <begin position="452"/>
        <end position="467"/>
    </location>
</feature>
<feature type="compositionally biased region" description="Polar residues" evidence="5">
    <location>
        <begin position="364"/>
        <end position="380"/>
    </location>
</feature>
<evidence type="ECO:0000259" key="6">
    <source>
        <dbReference type="PROSITE" id="PS50016"/>
    </source>
</evidence>
<sequence length="1394" mass="150120">MAPMMMVPDQQQHNSSVRHGRLVAKGSNITTTSTTTTTTTTTTNDDKIEYEGSVSTGNTVGHGIGTAGTNTGIHCFLQPTHQDPAPLSASSDIIPHSDDPPVSSTGNSNPFPAALQSKGSRQQDQTTQNAGLNQQQLEKVIPTTSTDDTSNSDNPGSNATELTQSTTPSTLPNADGEAANHNTAASEAAPQPQYTPIDTSTTTTNNSDNNKDSNSDGNNNKNIAPSVDNDLGQLQPEPQQLHQRGSSGSGLPMSSFAPNSADTERCSHVPPEGNPLPSVSPSKRSHSETGIEELKDNGVGIEHQQQQQTDSTRDLETVSPTKTAQVPSSLSLSSTAMEPPKSIGSENKDTDAIGSGLKRERRNISVTSSPNPLTAESTKAQEPAGVAPARKKAKTEQAKRHENDTASLFQKIFADRDPGKRKIRTKSVHEIPMDLGADDDDSDFEDTKDGSNDDDDDMVLPDDAASEDDLLPSQQDALIDEQGLLTALWQWANGAFRRLIPEDPSSGWVHVVCALWLPETTLGDPENVDKISVRDIPEKNWNLTCYMCSDPMDAAMGACVQCDAGQCRKSFHITCAQSYSLLETIEDSDMADPYFVYCKQHGTADGQVRLNGWAKWVKQRDAFLKQWQEEQAKKRTQRLIDMSPSAYDDEDSGEGLIEYFEHSYSHFKMARERRIAQERSELSRQHSIGYYLGNKIDKSRSRLQVISSKADQAKKEQKRIEMHTRSLLSSLLECAQYLENISEEQLKSPLSIDTTLAWYNALPDTSRWKSNIQDIIQTIDIDSLPCDNPYSKYGAHGQLDSYLEDSESGHRHGRASKGAYGALSKKNIRAANGAAKNAKSKKVPPKPTLGSRGQIPVVFTSSRGRLIKRDLSPDDDYSSSRSASSGPGYGGYGGSSLSSTQRRLIAPCSTCHQLTLPEEKLALERDGDNNLTPLAIKVLNRMVTCATCHRQFHPKCLDPPMPRVPPRGYSWTCVDCDSSDDSDGSSSGQEASAHVHHHQHHASHSSDFDEALMVLADTAMTMSANSVHQRTSGPHHSMHNKASSHGVKRTLVEDDCDPGEEGFKESPSRSKEAAAKRLRTEGAEKQAKGKAVPEDKKKPKGRPPKDLPTGTQPTLPKQPPADPAKPSVSPIVRGNLRIYPPGPHIPARTNHFLKESTKSPVLKSEPEEVTIEKGKAKAKPALKKVKIETPAPAAKSKATGVGKKAAVEPVSNTKAKATKAKKAEAPTVPAPKGKAAAAAASTKTTKRGEAAAMAAKAAKAEKIAKPIKSPPPSAPVATTNTKSAVARRGSLPAVSEPPPPKPKDVIKYAVGEKTIEEIAAKEDVEIERRDNIKFRRLRGRLLTMPLPASEAIHNPNPTTAQTGGANVDSSTTTTTNGAGEANVVASGTPVVASA</sequence>
<protein>
    <submittedName>
        <fullName evidence="8">PHD finger protein 14</fullName>
    </submittedName>
</protein>
<feature type="region of interest" description="Disordered" evidence="5">
    <location>
        <begin position="832"/>
        <end position="855"/>
    </location>
</feature>
<dbReference type="InterPro" id="IPR019787">
    <property type="entry name" value="Znf_PHD-finger"/>
</dbReference>
<evidence type="ECO:0000256" key="4">
    <source>
        <dbReference type="PROSITE-ProRule" id="PRU00146"/>
    </source>
</evidence>
<dbReference type="SMART" id="SM00249">
    <property type="entry name" value="PHD"/>
    <property type="match status" value="2"/>
</dbReference>
<dbReference type="Pfam" id="PF00628">
    <property type="entry name" value="PHD"/>
    <property type="match status" value="1"/>
</dbReference>
<keyword evidence="1" id="KW-0479">Metal-binding</keyword>
<dbReference type="EMBL" id="JAABOA010002008">
    <property type="protein sequence ID" value="KAF9580529.1"/>
    <property type="molecule type" value="Genomic_DNA"/>
</dbReference>
<feature type="compositionally biased region" description="Low complexity" evidence="5">
    <location>
        <begin position="143"/>
        <end position="154"/>
    </location>
</feature>
<feature type="region of interest" description="Disordered" evidence="5">
    <location>
        <begin position="868"/>
        <end position="896"/>
    </location>
</feature>
<dbReference type="InterPro" id="IPR019786">
    <property type="entry name" value="Zinc_finger_PHD-type_CS"/>
</dbReference>
<feature type="compositionally biased region" description="Low complexity" evidence="5">
    <location>
        <begin position="177"/>
        <end position="189"/>
    </location>
</feature>
<feature type="compositionally biased region" description="Basic and acidic residues" evidence="5">
    <location>
        <begin position="394"/>
        <end position="404"/>
    </location>
</feature>
<feature type="compositionally biased region" description="Low complexity" evidence="5">
    <location>
        <begin position="1225"/>
        <end position="1243"/>
    </location>
</feature>
<feature type="compositionally biased region" description="Basic residues" evidence="5">
    <location>
        <begin position="994"/>
        <end position="1003"/>
    </location>
</feature>
<dbReference type="GO" id="GO:0006357">
    <property type="term" value="P:regulation of transcription by RNA polymerase II"/>
    <property type="evidence" value="ECO:0007669"/>
    <property type="project" value="TreeGrafter"/>
</dbReference>
<dbReference type="InterPro" id="IPR050701">
    <property type="entry name" value="Histone_Mod_Regulator"/>
</dbReference>
<dbReference type="InterPro" id="IPR034732">
    <property type="entry name" value="EPHD"/>
</dbReference>
<evidence type="ECO:0000313" key="8">
    <source>
        <dbReference type="EMBL" id="KAF9580529.1"/>
    </source>
</evidence>
<feature type="region of interest" description="Disordered" evidence="5">
    <location>
        <begin position="1024"/>
        <end position="1243"/>
    </location>
</feature>
<feature type="region of interest" description="Disordered" evidence="5">
    <location>
        <begin position="1348"/>
        <end position="1394"/>
    </location>
</feature>
<feature type="region of interest" description="Disordered" evidence="5">
    <location>
        <begin position="27"/>
        <end position="52"/>
    </location>
</feature>
<keyword evidence="9" id="KW-1185">Reference proteome</keyword>
<feature type="compositionally biased region" description="Polar residues" evidence="5">
    <location>
        <begin position="155"/>
        <end position="172"/>
    </location>
</feature>
<feature type="compositionally biased region" description="Basic and acidic residues" evidence="5">
    <location>
        <begin position="1164"/>
        <end position="1175"/>
    </location>
</feature>
<feature type="compositionally biased region" description="Low complexity" evidence="5">
    <location>
        <begin position="30"/>
        <end position="43"/>
    </location>
</feature>
<feature type="compositionally biased region" description="Polar residues" evidence="5">
    <location>
        <begin position="1355"/>
        <end position="1368"/>
    </location>
</feature>
<name>A0A9P6FS97_9FUNG</name>
<proteinExistence type="predicted"/>
<evidence type="ECO:0000259" key="7">
    <source>
        <dbReference type="PROSITE" id="PS51805"/>
    </source>
</evidence>
<evidence type="ECO:0000256" key="5">
    <source>
        <dbReference type="SAM" id="MobiDB-lite"/>
    </source>
</evidence>
<dbReference type="PROSITE" id="PS51805">
    <property type="entry name" value="EPHD"/>
    <property type="match status" value="1"/>
</dbReference>
<comment type="caution">
    <text evidence="8">The sequence shown here is derived from an EMBL/GenBank/DDBJ whole genome shotgun (WGS) entry which is preliminary data.</text>
</comment>
<dbReference type="Proteomes" id="UP000780801">
    <property type="component" value="Unassembled WGS sequence"/>
</dbReference>
<feature type="compositionally biased region" description="Low complexity" evidence="5">
    <location>
        <begin position="198"/>
        <end position="208"/>
    </location>
</feature>
<dbReference type="PROSITE" id="PS01359">
    <property type="entry name" value="ZF_PHD_1"/>
    <property type="match status" value="1"/>
</dbReference>
<dbReference type="PROSITE" id="PS50016">
    <property type="entry name" value="ZF_PHD_2"/>
    <property type="match status" value="1"/>
</dbReference>
<feature type="region of interest" description="Disordered" evidence="5">
    <location>
        <begin position="982"/>
        <end position="1006"/>
    </location>
</feature>
<evidence type="ECO:0000256" key="2">
    <source>
        <dbReference type="ARBA" id="ARBA00022771"/>
    </source>
</evidence>
<feature type="region of interest" description="Disordered" evidence="5">
    <location>
        <begin position="75"/>
        <end position="467"/>
    </location>
</feature>
<evidence type="ECO:0000256" key="3">
    <source>
        <dbReference type="ARBA" id="ARBA00022833"/>
    </source>
</evidence>
<feature type="compositionally biased region" description="Basic and acidic residues" evidence="5">
    <location>
        <begin position="285"/>
        <end position="296"/>
    </location>
</feature>
<feature type="compositionally biased region" description="Polar residues" evidence="5">
    <location>
        <begin position="1024"/>
        <end position="1034"/>
    </location>
</feature>
<dbReference type="OrthoDB" id="20839at2759"/>
<feature type="compositionally biased region" description="Polar residues" evidence="5">
    <location>
        <begin position="236"/>
        <end position="246"/>
    </location>
</feature>
<dbReference type="InterPro" id="IPR011011">
    <property type="entry name" value="Znf_FYVE_PHD"/>
</dbReference>
<dbReference type="InterPro" id="IPR013083">
    <property type="entry name" value="Znf_RING/FYVE/PHD"/>
</dbReference>
<feature type="domain" description="PHD-type" evidence="7">
    <location>
        <begin position="473"/>
        <end position="602"/>
    </location>
</feature>
<keyword evidence="3" id="KW-0862">Zinc</keyword>
<gene>
    <name evidence="8" type="primary">PHF14</name>
    <name evidence="8" type="ORF">BGW38_002797</name>
</gene>
<dbReference type="Pfam" id="PF13832">
    <property type="entry name" value="zf-HC5HC2H_2"/>
    <property type="match status" value="1"/>
</dbReference>
<organism evidence="8 9">
    <name type="scientific">Lunasporangiospora selenospora</name>
    <dbReference type="NCBI Taxonomy" id="979761"/>
    <lineage>
        <taxon>Eukaryota</taxon>
        <taxon>Fungi</taxon>
        <taxon>Fungi incertae sedis</taxon>
        <taxon>Mucoromycota</taxon>
        <taxon>Mortierellomycotina</taxon>
        <taxon>Mortierellomycetes</taxon>
        <taxon>Mortierellales</taxon>
        <taxon>Mortierellaceae</taxon>
        <taxon>Lunasporangiospora</taxon>
    </lineage>
</organism>
<feature type="compositionally biased region" description="Polar residues" evidence="5">
    <location>
        <begin position="117"/>
        <end position="137"/>
    </location>
</feature>
<evidence type="ECO:0000313" key="9">
    <source>
        <dbReference type="Proteomes" id="UP000780801"/>
    </source>
</evidence>
<dbReference type="InterPro" id="IPR001965">
    <property type="entry name" value="Znf_PHD"/>
</dbReference>
<dbReference type="Gene3D" id="3.30.40.10">
    <property type="entry name" value="Zinc/RING finger domain, C3HC4 (zinc finger)"/>
    <property type="match status" value="2"/>
</dbReference>
<feature type="compositionally biased region" description="Basic and acidic residues" evidence="5">
    <location>
        <begin position="1061"/>
        <end position="1097"/>
    </location>
</feature>
<keyword evidence="2 4" id="KW-0863">Zinc-finger</keyword>
<accession>A0A9P6FS97</accession>